<evidence type="ECO:0000256" key="5">
    <source>
        <dbReference type="ARBA" id="ARBA00022519"/>
    </source>
</evidence>
<dbReference type="PANTHER" id="PTHR43047:SF64">
    <property type="entry name" value="HISTIDINE KINASE CONTAINING CHEY-HOMOLOGOUS RECEIVER DOMAIN AND PAS DOMAIN-RELATED"/>
    <property type="match status" value="1"/>
</dbReference>
<dbReference type="PROSITE" id="PS50894">
    <property type="entry name" value="HPT"/>
    <property type="match status" value="1"/>
</dbReference>
<organism evidence="28 29">
    <name type="scientific">Noviherbaspirillum galbum</name>
    <dbReference type="NCBI Taxonomy" id="2709383"/>
    <lineage>
        <taxon>Bacteria</taxon>
        <taxon>Pseudomonadati</taxon>
        <taxon>Pseudomonadota</taxon>
        <taxon>Betaproteobacteria</taxon>
        <taxon>Burkholderiales</taxon>
        <taxon>Oxalobacteraceae</taxon>
        <taxon>Noviherbaspirillum</taxon>
    </lineage>
</organism>
<keyword evidence="4" id="KW-1003">Cell membrane</keyword>
<keyword evidence="12" id="KW-0067">ATP-binding</keyword>
<feature type="domain" description="PAC" evidence="26">
    <location>
        <begin position="387"/>
        <end position="437"/>
    </location>
</feature>
<evidence type="ECO:0000256" key="14">
    <source>
        <dbReference type="ARBA" id="ARBA00023012"/>
    </source>
</evidence>
<keyword evidence="8 22" id="KW-0812">Transmembrane</keyword>
<dbReference type="PROSITE" id="PS50113">
    <property type="entry name" value="PAC"/>
    <property type="match status" value="1"/>
</dbReference>
<evidence type="ECO:0000259" key="23">
    <source>
        <dbReference type="PROSITE" id="PS50109"/>
    </source>
</evidence>
<dbReference type="InterPro" id="IPR001789">
    <property type="entry name" value="Sig_transdc_resp-reg_receiver"/>
</dbReference>
<dbReference type="PANTHER" id="PTHR43047">
    <property type="entry name" value="TWO-COMPONENT HISTIDINE PROTEIN KINASE"/>
    <property type="match status" value="1"/>
</dbReference>
<comment type="catalytic activity">
    <reaction evidence="1">
        <text>ATP + protein L-histidine = ADP + protein N-phospho-L-histidine.</text>
        <dbReference type="EC" id="2.7.13.3"/>
    </reaction>
</comment>
<keyword evidence="10" id="KW-0547">Nucleotide-binding</keyword>
<evidence type="ECO:0000256" key="21">
    <source>
        <dbReference type="PROSITE-ProRule" id="PRU00169"/>
    </source>
</evidence>
<evidence type="ECO:0000259" key="26">
    <source>
        <dbReference type="PROSITE" id="PS50113"/>
    </source>
</evidence>
<evidence type="ECO:0000256" key="11">
    <source>
        <dbReference type="ARBA" id="ARBA00022777"/>
    </source>
</evidence>
<keyword evidence="13 22" id="KW-1133">Transmembrane helix</keyword>
<keyword evidence="16 22" id="KW-0472">Membrane</keyword>
<dbReference type="Pfam" id="PF00989">
    <property type="entry name" value="PAS"/>
    <property type="match status" value="1"/>
</dbReference>
<dbReference type="SUPFAM" id="SSF52172">
    <property type="entry name" value="CheY-like"/>
    <property type="match status" value="1"/>
</dbReference>
<dbReference type="GO" id="GO:0006355">
    <property type="term" value="P:regulation of DNA-templated transcription"/>
    <property type="evidence" value="ECO:0007669"/>
    <property type="project" value="InterPro"/>
</dbReference>
<dbReference type="CDD" id="cd16922">
    <property type="entry name" value="HATPase_EvgS-ArcB-TorS-like"/>
    <property type="match status" value="1"/>
</dbReference>
<feature type="domain" description="Response regulatory" evidence="24">
    <location>
        <begin position="701"/>
        <end position="817"/>
    </location>
</feature>
<keyword evidence="17" id="KW-0131">Cell cycle</keyword>
<keyword evidence="5" id="KW-0997">Cell inner membrane</keyword>
<evidence type="ECO:0000259" key="27">
    <source>
        <dbReference type="PROSITE" id="PS50894"/>
    </source>
</evidence>
<feature type="modified residue" description="Phosphohistidine" evidence="20">
    <location>
        <position position="898"/>
    </location>
</feature>
<evidence type="ECO:0000256" key="18">
    <source>
        <dbReference type="ARBA" id="ARBA00058004"/>
    </source>
</evidence>
<feature type="modified residue" description="4-aspartylphosphate" evidence="21">
    <location>
        <position position="750"/>
    </location>
</feature>
<keyword evidence="9" id="KW-0732">Signal</keyword>
<evidence type="ECO:0000256" key="2">
    <source>
        <dbReference type="ARBA" id="ARBA00004429"/>
    </source>
</evidence>
<dbReference type="SUPFAM" id="SSF55785">
    <property type="entry name" value="PYP-like sensor domain (PAS domain)"/>
    <property type="match status" value="1"/>
</dbReference>
<dbReference type="InterPro" id="IPR005467">
    <property type="entry name" value="His_kinase_dom"/>
</dbReference>
<dbReference type="InterPro" id="IPR003594">
    <property type="entry name" value="HATPase_dom"/>
</dbReference>
<keyword evidence="6 21" id="KW-0597">Phosphoprotein</keyword>
<dbReference type="PROSITE" id="PS50110">
    <property type="entry name" value="RESPONSE_REGULATORY"/>
    <property type="match status" value="1"/>
</dbReference>
<dbReference type="EMBL" id="JAAIVB010000045">
    <property type="protein sequence ID" value="NEX62102.1"/>
    <property type="molecule type" value="Genomic_DNA"/>
</dbReference>
<keyword evidence="29" id="KW-1185">Reference proteome</keyword>
<evidence type="ECO:0000256" key="10">
    <source>
        <dbReference type="ARBA" id="ARBA00022741"/>
    </source>
</evidence>
<comment type="caution">
    <text evidence="28">The sequence shown here is derived from an EMBL/GenBank/DDBJ whole genome shotgun (WGS) entry which is preliminary data.</text>
</comment>
<evidence type="ECO:0000256" key="9">
    <source>
        <dbReference type="ARBA" id="ARBA00022729"/>
    </source>
</evidence>
<evidence type="ECO:0000256" key="15">
    <source>
        <dbReference type="ARBA" id="ARBA00023026"/>
    </source>
</evidence>
<gene>
    <name evidence="28" type="ORF">G3574_13515</name>
</gene>
<accession>A0A6B3SUR3</accession>
<dbReference type="InterPro" id="IPR003661">
    <property type="entry name" value="HisK_dim/P_dom"/>
</dbReference>
<dbReference type="Pfam" id="PF00072">
    <property type="entry name" value="Response_reg"/>
    <property type="match status" value="1"/>
</dbReference>
<dbReference type="InterPro" id="IPR036890">
    <property type="entry name" value="HATPase_C_sf"/>
</dbReference>
<dbReference type="InterPro" id="IPR036641">
    <property type="entry name" value="HPT_dom_sf"/>
</dbReference>
<dbReference type="CDD" id="cd12914">
    <property type="entry name" value="PDC1_DGC_like"/>
    <property type="match status" value="1"/>
</dbReference>
<evidence type="ECO:0000256" key="12">
    <source>
        <dbReference type="ARBA" id="ARBA00022840"/>
    </source>
</evidence>
<evidence type="ECO:0000256" key="19">
    <source>
        <dbReference type="ARBA" id="ARBA00070152"/>
    </source>
</evidence>
<dbReference type="SMART" id="SM00091">
    <property type="entry name" value="PAS"/>
    <property type="match status" value="1"/>
</dbReference>
<dbReference type="Pfam" id="PF02518">
    <property type="entry name" value="HATPase_c"/>
    <property type="match status" value="1"/>
</dbReference>
<dbReference type="Pfam" id="PF01627">
    <property type="entry name" value="Hpt"/>
    <property type="match status" value="1"/>
</dbReference>
<evidence type="ECO:0000259" key="24">
    <source>
        <dbReference type="PROSITE" id="PS50110"/>
    </source>
</evidence>
<dbReference type="InterPro" id="IPR011006">
    <property type="entry name" value="CheY-like_superfamily"/>
</dbReference>
<evidence type="ECO:0000259" key="25">
    <source>
        <dbReference type="PROSITE" id="PS50112"/>
    </source>
</evidence>
<protein>
    <recommendedName>
        <fullName evidence="19">Virulence sensor protein BvgS</fullName>
        <ecNumber evidence="3">2.7.13.3</ecNumber>
    </recommendedName>
</protein>
<dbReference type="InterPro" id="IPR019793">
    <property type="entry name" value="Peroxidases_heam-ligand_BS"/>
</dbReference>
<proteinExistence type="predicted"/>
<dbReference type="FunFam" id="3.30.565.10:FF:000010">
    <property type="entry name" value="Sensor histidine kinase RcsC"/>
    <property type="match status" value="1"/>
</dbReference>
<dbReference type="PROSITE" id="PS50109">
    <property type="entry name" value="HIS_KIN"/>
    <property type="match status" value="1"/>
</dbReference>
<dbReference type="GO" id="GO:0005886">
    <property type="term" value="C:plasma membrane"/>
    <property type="evidence" value="ECO:0007669"/>
    <property type="project" value="UniProtKB-SubCell"/>
</dbReference>
<evidence type="ECO:0000256" key="22">
    <source>
        <dbReference type="SAM" id="Phobius"/>
    </source>
</evidence>
<dbReference type="InterPro" id="IPR036097">
    <property type="entry name" value="HisK_dim/P_sf"/>
</dbReference>
<feature type="transmembrane region" description="Helical" evidence="22">
    <location>
        <begin position="275"/>
        <end position="295"/>
    </location>
</feature>
<dbReference type="GO" id="GO:0000155">
    <property type="term" value="F:phosphorelay sensor kinase activity"/>
    <property type="evidence" value="ECO:0007669"/>
    <property type="project" value="InterPro"/>
</dbReference>
<reference evidence="28 29" key="1">
    <citation type="submission" date="2020-02" db="EMBL/GenBank/DDBJ databases">
        <authorList>
            <person name="Kim M.K."/>
        </authorList>
    </citation>
    <scope>NUCLEOTIDE SEQUENCE [LARGE SCALE GENOMIC DNA]</scope>
    <source>
        <strain evidence="28 29">17J57-3</strain>
    </source>
</reference>
<keyword evidence="11" id="KW-0418">Kinase</keyword>
<name>A0A6B3SUR3_9BURK</name>
<evidence type="ECO:0000313" key="29">
    <source>
        <dbReference type="Proteomes" id="UP000482155"/>
    </source>
</evidence>
<dbReference type="InterPro" id="IPR008207">
    <property type="entry name" value="Sig_transdc_His_kin_Hpt_dom"/>
</dbReference>
<dbReference type="Pfam" id="PF00512">
    <property type="entry name" value="HisKA"/>
    <property type="match status" value="1"/>
</dbReference>
<feature type="domain" description="HPt" evidence="27">
    <location>
        <begin position="859"/>
        <end position="951"/>
    </location>
</feature>
<dbReference type="InterPro" id="IPR013767">
    <property type="entry name" value="PAS_fold"/>
</dbReference>
<evidence type="ECO:0000256" key="8">
    <source>
        <dbReference type="ARBA" id="ARBA00022692"/>
    </source>
</evidence>
<dbReference type="CDD" id="cd00130">
    <property type="entry name" value="PAS"/>
    <property type="match status" value="1"/>
</dbReference>
<evidence type="ECO:0000313" key="28">
    <source>
        <dbReference type="EMBL" id="NEX62102.1"/>
    </source>
</evidence>
<evidence type="ECO:0000256" key="3">
    <source>
        <dbReference type="ARBA" id="ARBA00012438"/>
    </source>
</evidence>
<evidence type="ECO:0000256" key="13">
    <source>
        <dbReference type="ARBA" id="ARBA00022989"/>
    </source>
</evidence>
<dbReference type="Proteomes" id="UP000482155">
    <property type="component" value="Unassembled WGS sequence"/>
</dbReference>
<dbReference type="InterPro" id="IPR004358">
    <property type="entry name" value="Sig_transdc_His_kin-like_C"/>
</dbReference>
<evidence type="ECO:0000256" key="6">
    <source>
        <dbReference type="ARBA" id="ARBA00022553"/>
    </source>
</evidence>
<dbReference type="CDD" id="cd12915">
    <property type="entry name" value="PDC2_DGC_like"/>
    <property type="match status" value="1"/>
</dbReference>
<evidence type="ECO:0000256" key="7">
    <source>
        <dbReference type="ARBA" id="ARBA00022679"/>
    </source>
</evidence>
<dbReference type="Gene3D" id="1.20.120.160">
    <property type="entry name" value="HPT domain"/>
    <property type="match status" value="1"/>
</dbReference>
<evidence type="ECO:0000256" key="4">
    <source>
        <dbReference type="ARBA" id="ARBA00022475"/>
    </source>
</evidence>
<dbReference type="CDD" id="cd17546">
    <property type="entry name" value="REC_hyHK_CKI1_RcsC-like"/>
    <property type="match status" value="1"/>
</dbReference>
<dbReference type="FunFam" id="1.10.287.130:FF:000038">
    <property type="entry name" value="Sensory transduction histidine kinase"/>
    <property type="match status" value="1"/>
</dbReference>
<evidence type="ECO:0000256" key="1">
    <source>
        <dbReference type="ARBA" id="ARBA00000085"/>
    </source>
</evidence>
<evidence type="ECO:0000256" key="16">
    <source>
        <dbReference type="ARBA" id="ARBA00023136"/>
    </source>
</evidence>
<sequence length="974" mass="107421">MAIRLALLMAIVLPLLWSAIFFELSRKREHLLATSEAQAGHLAEFFAEQVQTTVQIIDLALVDFRNQWRDRRDGFDAAVAERQQFLEKDFVFQVSILDRDGKLVYNSNNPHPQPADFSDRTHFRVHRDLPGDKLYISEPLLGRISARWAIQFTRPLHDSKGRFDGVIVLSVPPEYFTRISRRVVVGSQDSLSVLRRQGDLLARWPSIRFTPGETFKEVPFRDAPPGTGGTMEKAAQLDGVRRRYAWQSLAKYPLAVSYGQSTEELLAPHARERRIYLASGAAVSLVLVLVGWLALNAFRLRSQRLQAEHVRKLIETAPDAFISLDAGGKVMEWNTQAEIMFGWRHQDTIGRPLHELVLPAELVDCHLAWLAERRDRRGLEAGPPAGERLEMPALHRDGRRLLLEMTVGTLRVGNALRFNAFIREISERKRVEQELRHAKETAETATRTKSEFLANMSHEIRTPLNGILGMAHVSLNADMPPAQRHYVETILRAGRGLMRIINDILDVSKLEAGKLELEHAGIHLDSLLSEVTVPFETALHEKGLWLRIDKDPSLPAWIVGDGLRIQQILGNFISNAIKFTAAGGITVLMSRVENDARGPLLRLAVRDTGIGLSPIQKATLFRPFQQGDASITRQYGGTGLGLAICRQLAELMEGEVGVDSTEGAGSTFWCVLPLQPSPRAGEAGGEARPHTSQAGMLSGARILVVEDNEFNQQVTMELLGSQGAQVSVAGNGKDALDALHAQAFDCVLMDVQMPVMDGYAATHAIRAVPAWRDLPVLALTANVYKSDRDKAAAAGMNDLVAKPFEPESLYSQLAFWLRDGRHAAPANTANATLQPAAPATLREDGVVDLGRLAAMVGDDPATIRRFVLRFIGTTEQAIAEMQAAFDARDLAALHALGHRVKSGARTVGADALAASCERLEAQPDLPQPSQLSELRMMLDAFRDALQLPRAAGPVQGATAVRRDIKVVATDLHRE</sequence>
<keyword evidence="7" id="KW-0808">Transferase</keyword>
<dbReference type="RefSeq" id="WP_163963987.1">
    <property type="nucleotide sequence ID" value="NZ_JAAIVB010000045.1"/>
</dbReference>
<evidence type="ECO:0000256" key="17">
    <source>
        <dbReference type="ARBA" id="ARBA00023306"/>
    </source>
</evidence>
<dbReference type="NCBIfam" id="TIGR00229">
    <property type="entry name" value="sensory_box"/>
    <property type="match status" value="1"/>
</dbReference>
<dbReference type="SUPFAM" id="SSF47226">
    <property type="entry name" value="Histidine-containing phosphotransfer domain, HPT domain"/>
    <property type="match status" value="1"/>
</dbReference>
<dbReference type="SMART" id="SM00448">
    <property type="entry name" value="REC"/>
    <property type="match status" value="1"/>
</dbReference>
<dbReference type="PROSITE" id="PS00435">
    <property type="entry name" value="PEROXIDASE_1"/>
    <property type="match status" value="1"/>
</dbReference>
<comment type="subcellular location">
    <subcellularLocation>
        <location evidence="2">Cell inner membrane</location>
        <topology evidence="2">Multi-pass membrane protein</topology>
    </subcellularLocation>
</comment>
<dbReference type="PROSITE" id="PS50112">
    <property type="entry name" value="PAS"/>
    <property type="match status" value="1"/>
</dbReference>
<keyword evidence="15" id="KW-0843">Virulence</keyword>
<dbReference type="InterPro" id="IPR000014">
    <property type="entry name" value="PAS"/>
</dbReference>
<dbReference type="CDD" id="cd00082">
    <property type="entry name" value="HisKA"/>
    <property type="match status" value="1"/>
</dbReference>
<dbReference type="EC" id="2.7.13.3" evidence="3"/>
<dbReference type="Pfam" id="PF02743">
    <property type="entry name" value="dCache_1"/>
    <property type="match status" value="1"/>
</dbReference>
<dbReference type="Gene3D" id="3.30.450.20">
    <property type="entry name" value="PAS domain"/>
    <property type="match status" value="3"/>
</dbReference>
<dbReference type="Gene3D" id="3.30.565.10">
    <property type="entry name" value="Histidine kinase-like ATPase, C-terminal domain"/>
    <property type="match status" value="1"/>
</dbReference>
<dbReference type="SUPFAM" id="SSF55874">
    <property type="entry name" value="ATPase domain of HSP90 chaperone/DNA topoisomerase II/histidine kinase"/>
    <property type="match status" value="1"/>
</dbReference>
<feature type="domain" description="Histidine kinase" evidence="23">
    <location>
        <begin position="455"/>
        <end position="676"/>
    </location>
</feature>
<comment type="function">
    <text evidence="18">Member of the two-component regulatory system BvgS/BvgA. Phosphorylates BvgA via a four-step phosphorelay in response to environmental signals.</text>
</comment>
<dbReference type="SMART" id="SM00387">
    <property type="entry name" value="HATPase_c"/>
    <property type="match status" value="1"/>
</dbReference>
<dbReference type="Gene3D" id="3.40.50.2300">
    <property type="match status" value="1"/>
</dbReference>
<keyword evidence="14" id="KW-0902">Two-component regulatory system</keyword>
<dbReference type="GO" id="GO:0005524">
    <property type="term" value="F:ATP binding"/>
    <property type="evidence" value="ECO:0007669"/>
    <property type="project" value="UniProtKB-KW"/>
</dbReference>
<dbReference type="Gene3D" id="1.10.287.130">
    <property type="match status" value="1"/>
</dbReference>
<feature type="domain" description="PAS" evidence="25">
    <location>
        <begin position="306"/>
        <end position="359"/>
    </location>
</feature>
<dbReference type="InterPro" id="IPR033479">
    <property type="entry name" value="dCache_1"/>
</dbReference>
<dbReference type="InterPro" id="IPR035965">
    <property type="entry name" value="PAS-like_dom_sf"/>
</dbReference>
<dbReference type="AlphaFoldDB" id="A0A6B3SUR3"/>
<evidence type="ECO:0000256" key="20">
    <source>
        <dbReference type="PROSITE-ProRule" id="PRU00110"/>
    </source>
</evidence>
<dbReference type="PRINTS" id="PR00344">
    <property type="entry name" value="BCTRLSENSOR"/>
</dbReference>
<dbReference type="SMART" id="SM00388">
    <property type="entry name" value="HisKA"/>
    <property type="match status" value="1"/>
</dbReference>
<dbReference type="SUPFAM" id="SSF47384">
    <property type="entry name" value="Homodimeric domain of signal transducing histidine kinase"/>
    <property type="match status" value="1"/>
</dbReference>
<dbReference type="InterPro" id="IPR000700">
    <property type="entry name" value="PAS-assoc_C"/>
</dbReference>